<comment type="caution">
    <text evidence="1">The sequence shown here is derived from an EMBL/GenBank/DDBJ whole genome shotgun (WGS) entry which is preliminary data.</text>
</comment>
<keyword evidence="2" id="KW-1185">Reference proteome</keyword>
<protein>
    <submittedName>
        <fullName evidence="1">Uncharacterized protein</fullName>
    </submittedName>
</protein>
<evidence type="ECO:0000313" key="2">
    <source>
        <dbReference type="Proteomes" id="UP001229421"/>
    </source>
</evidence>
<dbReference type="Proteomes" id="UP001229421">
    <property type="component" value="Unassembled WGS sequence"/>
</dbReference>
<dbReference type="EMBL" id="JAUHHV010000002">
    <property type="protein sequence ID" value="KAK1433007.1"/>
    <property type="molecule type" value="Genomic_DNA"/>
</dbReference>
<evidence type="ECO:0000313" key="1">
    <source>
        <dbReference type="EMBL" id="KAK1433007.1"/>
    </source>
</evidence>
<sequence length="91" mass="10021">MVYDTCICICNTIVLDGELSGRGGGKFVGGFSRLVDVKMLYKVVDALIDILGMTLCDISCDIYSNTTLLNELLNLSTENNTGWERKFESSI</sequence>
<gene>
    <name evidence="1" type="ORF">QVD17_09911</name>
</gene>
<dbReference type="AlphaFoldDB" id="A0AAD8P5Q8"/>
<proteinExistence type="predicted"/>
<accession>A0AAD8P5Q8</accession>
<reference evidence="1" key="1">
    <citation type="journal article" date="2023" name="bioRxiv">
        <title>Improved chromosome-level genome assembly for marigold (Tagetes erecta).</title>
        <authorList>
            <person name="Jiang F."/>
            <person name="Yuan L."/>
            <person name="Wang S."/>
            <person name="Wang H."/>
            <person name="Xu D."/>
            <person name="Wang A."/>
            <person name="Fan W."/>
        </authorList>
    </citation>
    <scope>NUCLEOTIDE SEQUENCE</scope>
    <source>
        <strain evidence="1">WSJ</strain>
        <tissue evidence="1">Leaf</tissue>
    </source>
</reference>
<name>A0AAD8P5Q8_TARER</name>
<organism evidence="1 2">
    <name type="scientific">Tagetes erecta</name>
    <name type="common">African marigold</name>
    <dbReference type="NCBI Taxonomy" id="13708"/>
    <lineage>
        <taxon>Eukaryota</taxon>
        <taxon>Viridiplantae</taxon>
        <taxon>Streptophyta</taxon>
        <taxon>Embryophyta</taxon>
        <taxon>Tracheophyta</taxon>
        <taxon>Spermatophyta</taxon>
        <taxon>Magnoliopsida</taxon>
        <taxon>eudicotyledons</taxon>
        <taxon>Gunneridae</taxon>
        <taxon>Pentapetalae</taxon>
        <taxon>asterids</taxon>
        <taxon>campanulids</taxon>
        <taxon>Asterales</taxon>
        <taxon>Asteraceae</taxon>
        <taxon>Asteroideae</taxon>
        <taxon>Heliantheae alliance</taxon>
        <taxon>Tageteae</taxon>
        <taxon>Tagetes</taxon>
    </lineage>
</organism>